<evidence type="ECO:0000313" key="3">
    <source>
        <dbReference type="Proteomes" id="UP000184510"/>
    </source>
</evidence>
<gene>
    <name evidence="2" type="ORF">SAMN02745181_0483</name>
</gene>
<protein>
    <submittedName>
        <fullName evidence="2">Uncharacterized protein</fullName>
    </submittedName>
</protein>
<feature type="signal peptide" evidence="1">
    <location>
        <begin position="1"/>
        <end position="19"/>
    </location>
</feature>
<feature type="chain" id="PRO_5009916394" evidence="1">
    <location>
        <begin position="20"/>
        <end position="123"/>
    </location>
</feature>
<keyword evidence="3" id="KW-1185">Reference proteome</keyword>
<organism evidence="2 3">
    <name type="scientific">Rubritalea squalenifaciens DSM 18772</name>
    <dbReference type="NCBI Taxonomy" id="1123071"/>
    <lineage>
        <taxon>Bacteria</taxon>
        <taxon>Pseudomonadati</taxon>
        <taxon>Verrucomicrobiota</taxon>
        <taxon>Verrucomicrobiia</taxon>
        <taxon>Verrucomicrobiales</taxon>
        <taxon>Rubritaleaceae</taxon>
        <taxon>Rubritalea</taxon>
    </lineage>
</organism>
<accession>A0A1M6CHZ4</accession>
<dbReference type="AlphaFoldDB" id="A0A1M6CHZ4"/>
<dbReference type="EMBL" id="FQYR01000002">
    <property type="protein sequence ID" value="SHI60491.1"/>
    <property type="molecule type" value="Genomic_DNA"/>
</dbReference>
<name>A0A1M6CHZ4_9BACT</name>
<dbReference type="Proteomes" id="UP000184510">
    <property type="component" value="Unassembled WGS sequence"/>
</dbReference>
<dbReference type="InParanoid" id="A0A1M6CHZ4"/>
<evidence type="ECO:0000256" key="1">
    <source>
        <dbReference type="SAM" id="SignalP"/>
    </source>
</evidence>
<reference evidence="2 3" key="1">
    <citation type="submission" date="2016-11" db="EMBL/GenBank/DDBJ databases">
        <authorList>
            <person name="Jaros S."/>
            <person name="Januszkiewicz K."/>
            <person name="Wedrychowicz H."/>
        </authorList>
    </citation>
    <scope>NUCLEOTIDE SEQUENCE [LARGE SCALE GENOMIC DNA]</scope>
    <source>
        <strain evidence="2 3">DSM 18772</strain>
    </source>
</reference>
<sequence length="123" mass="13925">MNKLIATLLLLTVSISVSFAGTSYATLTVNYETKLVQQHAIDDLVTYGWQSESGRHLGDLQKLAAALEIPQEERKSLTEFKLIQWLLRQGWEIKAVEAIPAYVAQTSGHKVLRGKKRIFHFTR</sequence>
<evidence type="ECO:0000313" key="2">
    <source>
        <dbReference type="EMBL" id="SHI60491.1"/>
    </source>
</evidence>
<keyword evidence="1" id="KW-0732">Signal</keyword>
<proteinExistence type="predicted"/>
<dbReference type="STRING" id="1123071.SAMN02745181_0483"/>